<dbReference type="Pfam" id="PF00447">
    <property type="entry name" value="HSF_DNA-bind"/>
    <property type="match status" value="1"/>
</dbReference>
<dbReference type="FunFam" id="1.10.10.10:FF:000057">
    <property type="entry name" value="Heat shock transcription factor 1"/>
    <property type="match status" value="1"/>
</dbReference>
<dbReference type="SUPFAM" id="SSF53784">
    <property type="entry name" value="Phosphofructokinase"/>
    <property type="match status" value="1"/>
</dbReference>
<keyword evidence="9" id="KW-0175">Coiled coil</keyword>
<dbReference type="GO" id="GO:0043565">
    <property type="term" value="F:sequence-specific DNA binding"/>
    <property type="evidence" value="ECO:0007669"/>
    <property type="project" value="InterPro"/>
</dbReference>
<dbReference type="ExpressionAtlas" id="G7IHY1">
    <property type="expression patterns" value="differential"/>
</dbReference>
<evidence type="ECO:0000313" key="14">
    <source>
        <dbReference type="Proteomes" id="UP000002051"/>
    </source>
</evidence>
<evidence type="ECO:0000256" key="7">
    <source>
        <dbReference type="ARBA" id="ARBA00023242"/>
    </source>
</evidence>
<organism evidence="12 14">
    <name type="scientific">Medicago truncatula</name>
    <name type="common">Barrel medic</name>
    <name type="synonym">Medicago tribuloides</name>
    <dbReference type="NCBI Taxonomy" id="3880"/>
    <lineage>
        <taxon>Eukaryota</taxon>
        <taxon>Viridiplantae</taxon>
        <taxon>Streptophyta</taxon>
        <taxon>Embryophyta</taxon>
        <taxon>Tracheophyta</taxon>
        <taxon>Spermatophyta</taxon>
        <taxon>Magnoliopsida</taxon>
        <taxon>eudicotyledons</taxon>
        <taxon>Gunneridae</taxon>
        <taxon>Pentapetalae</taxon>
        <taxon>rosids</taxon>
        <taxon>fabids</taxon>
        <taxon>Fabales</taxon>
        <taxon>Fabaceae</taxon>
        <taxon>Papilionoideae</taxon>
        <taxon>50 kb inversion clade</taxon>
        <taxon>NPAAA clade</taxon>
        <taxon>Hologalegina</taxon>
        <taxon>IRL clade</taxon>
        <taxon>Trifolieae</taxon>
        <taxon>Medicago</taxon>
    </lineage>
</organism>
<reference evidence="12 14" key="1">
    <citation type="journal article" date="2011" name="Nature">
        <title>The Medicago genome provides insight into the evolution of rhizobial symbioses.</title>
        <authorList>
            <person name="Young N.D."/>
            <person name="Debelle F."/>
            <person name="Oldroyd G.E."/>
            <person name="Geurts R."/>
            <person name="Cannon S.B."/>
            <person name="Udvardi M.K."/>
            <person name="Benedito V.A."/>
            <person name="Mayer K.F."/>
            <person name="Gouzy J."/>
            <person name="Schoof H."/>
            <person name="Van de Peer Y."/>
            <person name="Proost S."/>
            <person name="Cook D.R."/>
            <person name="Meyers B.C."/>
            <person name="Spannagl M."/>
            <person name="Cheung F."/>
            <person name="De Mita S."/>
            <person name="Krishnakumar V."/>
            <person name="Gundlach H."/>
            <person name="Zhou S."/>
            <person name="Mudge J."/>
            <person name="Bharti A.K."/>
            <person name="Murray J.D."/>
            <person name="Naoumkina M.A."/>
            <person name="Rosen B."/>
            <person name="Silverstein K.A."/>
            <person name="Tang H."/>
            <person name="Rombauts S."/>
            <person name="Zhao P.X."/>
            <person name="Zhou P."/>
            <person name="Barbe V."/>
            <person name="Bardou P."/>
            <person name="Bechner M."/>
            <person name="Bellec A."/>
            <person name="Berger A."/>
            <person name="Berges H."/>
            <person name="Bidwell S."/>
            <person name="Bisseling T."/>
            <person name="Choisne N."/>
            <person name="Couloux A."/>
            <person name="Denny R."/>
            <person name="Deshpande S."/>
            <person name="Dai X."/>
            <person name="Doyle J.J."/>
            <person name="Dudez A.M."/>
            <person name="Farmer A.D."/>
            <person name="Fouteau S."/>
            <person name="Franken C."/>
            <person name="Gibelin C."/>
            <person name="Gish J."/>
            <person name="Goldstein S."/>
            <person name="Gonzalez A.J."/>
            <person name="Green P.J."/>
            <person name="Hallab A."/>
            <person name="Hartog M."/>
            <person name="Hua A."/>
            <person name="Humphray S.J."/>
            <person name="Jeong D.H."/>
            <person name="Jing Y."/>
            <person name="Jocker A."/>
            <person name="Kenton S.M."/>
            <person name="Kim D.J."/>
            <person name="Klee K."/>
            <person name="Lai H."/>
            <person name="Lang C."/>
            <person name="Lin S."/>
            <person name="Macmil S.L."/>
            <person name="Magdelenat G."/>
            <person name="Matthews L."/>
            <person name="McCorrison J."/>
            <person name="Monaghan E.L."/>
            <person name="Mun J.H."/>
            <person name="Najar F.Z."/>
            <person name="Nicholson C."/>
            <person name="Noirot C."/>
            <person name="O'Bleness M."/>
            <person name="Paule C.R."/>
            <person name="Poulain J."/>
            <person name="Prion F."/>
            <person name="Qin B."/>
            <person name="Qu C."/>
            <person name="Retzel E.F."/>
            <person name="Riddle C."/>
            <person name="Sallet E."/>
            <person name="Samain S."/>
            <person name="Samson N."/>
            <person name="Sanders I."/>
            <person name="Saurat O."/>
            <person name="Scarpelli C."/>
            <person name="Schiex T."/>
            <person name="Segurens B."/>
            <person name="Severin A.J."/>
            <person name="Sherrier D.J."/>
            <person name="Shi R."/>
            <person name="Sims S."/>
            <person name="Singer S.R."/>
            <person name="Sinharoy S."/>
            <person name="Sterck L."/>
            <person name="Viollet A."/>
            <person name="Wang B.B."/>
            <person name="Wang K."/>
            <person name="Wang M."/>
            <person name="Wang X."/>
            <person name="Warfsmann J."/>
            <person name="Weissenbach J."/>
            <person name="White D.D."/>
            <person name="White J.D."/>
            <person name="Wiley G.B."/>
            <person name="Wincker P."/>
            <person name="Xing Y."/>
            <person name="Yang L."/>
            <person name="Yao Z."/>
            <person name="Ying F."/>
            <person name="Zhai J."/>
            <person name="Zhou L."/>
            <person name="Zuber A."/>
            <person name="Denarie J."/>
            <person name="Dixon R.A."/>
            <person name="May G.D."/>
            <person name="Schwartz D.C."/>
            <person name="Rogers J."/>
            <person name="Quetier F."/>
            <person name="Town C.D."/>
            <person name="Roe B.A."/>
        </authorList>
    </citation>
    <scope>NUCLEOTIDE SEQUENCE [LARGE SCALE GENOMIC DNA]</scope>
    <source>
        <strain evidence="12">A17</strain>
        <strain evidence="13 14">cv. Jemalong A17</strain>
    </source>
</reference>
<comment type="similarity">
    <text evidence="8">Belongs to the HSF family. Class A subfamily.</text>
</comment>
<evidence type="ECO:0000256" key="5">
    <source>
        <dbReference type="ARBA" id="ARBA00023125"/>
    </source>
</evidence>
<evidence type="ECO:0000256" key="10">
    <source>
        <dbReference type="SAM" id="MobiDB-lite"/>
    </source>
</evidence>
<dbReference type="GO" id="GO:0034605">
    <property type="term" value="P:cellular response to heat"/>
    <property type="evidence" value="ECO:0000318"/>
    <property type="project" value="GO_Central"/>
</dbReference>
<dbReference type="PRINTS" id="PR00056">
    <property type="entry name" value="HSFDOMAIN"/>
</dbReference>
<dbReference type="EMBL" id="CM001218">
    <property type="protein sequence ID" value="AES67910.1"/>
    <property type="molecule type" value="Genomic_DNA"/>
</dbReference>
<name>G7IHY1_MEDTR</name>
<proteinExistence type="inferred from homology"/>
<sequence length="419" mass="47286">MKWSISSSTEPDLPDFSNTALLLLFQPLELAGFIAMYATLVSRDVDCCLIPESPFYLEGPGHMVIVIAEGAGQELIPSNDTSIKNKPDASSNDLFQDVDLWLSQKSKQMPTTRDKRQPLSQMDAAQPSSSTATENEGGPAPFVQKTYDMVDDSATDDIVSWSSTNNSFVVWNPPEFAYVLLPTYFKHNNFSSFIHQLDTYGFRKIDSERCEFANEEFIKDQKHLLKNIDCRKPIHSHSHPPGSAVDPERAALEEEIEKLSQEKNSLESRLLNATVDVESTKFQLDVLEQLLDSMEKRQTSLSNFFEKALQNPNLLDHVRRNIESMDVVAYNSLIANQSNFILEFENVFHQEFSNKLRLELSPSVSDMNFVSGSTHVSNEDEESLQKHLSEGELTEMQTRTERPGCSENEEAILPSSKSK</sequence>
<feature type="region of interest" description="Disordered" evidence="10">
    <location>
        <begin position="106"/>
        <end position="144"/>
    </location>
</feature>
<feature type="region of interest" description="Disordered" evidence="10">
    <location>
        <begin position="373"/>
        <end position="419"/>
    </location>
</feature>
<reference evidence="12 14" key="2">
    <citation type="journal article" date="2014" name="BMC Genomics">
        <title>An improved genome release (version Mt4.0) for the model legume Medicago truncatula.</title>
        <authorList>
            <person name="Tang H."/>
            <person name="Krishnakumar V."/>
            <person name="Bidwell S."/>
            <person name="Rosen B."/>
            <person name="Chan A."/>
            <person name="Zhou S."/>
            <person name="Gentzbittel L."/>
            <person name="Childs K.L."/>
            <person name="Yandell M."/>
            <person name="Gundlach H."/>
            <person name="Mayer K.F."/>
            <person name="Schwartz D.C."/>
            <person name="Town C.D."/>
        </authorList>
    </citation>
    <scope>GENOME REANNOTATION</scope>
    <source>
        <strain evidence="13 14">cv. Jemalong A17</strain>
    </source>
</reference>
<dbReference type="eggNOG" id="KOG2440">
    <property type="taxonomic scope" value="Eukaryota"/>
</dbReference>
<feature type="domain" description="HSF-type DNA-binding" evidence="11">
    <location>
        <begin position="138"/>
        <end position="231"/>
    </location>
</feature>
<dbReference type="EnsemblPlants" id="AES67910">
    <property type="protein sequence ID" value="AES67910"/>
    <property type="gene ID" value="MTR_2g100670"/>
</dbReference>
<keyword evidence="3" id="KW-0805">Transcription regulation</keyword>
<dbReference type="Gene3D" id="1.10.10.10">
    <property type="entry name" value="Winged helix-like DNA-binding domain superfamily/Winged helix DNA-binding domain"/>
    <property type="match status" value="1"/>
</dbReference>
<dbReference type="PANTHER" id="PTHR10015">
    <property type="entry name" value="HEAT SHOCK TRANSCRIPTION FACTOR"/>
    <property type="match status" value="1"/>
</dbReference>
<evidence type="ECO:0000256" key="4">
    <source>
        <dbReference type="ARBA" id="ARBA00023016"/>
    </source>
</evidence>
<dbReference type="InterPro" id="IPR035966">
    <property type="entry name" value="PKF_sf"/>
</dbReference>
<evidence type="ECO:0000256" key="2">
    <source>
        <dbReference type="ARBA" id="ARBA00022553"/>
    </source>
</evidence>
<keyword evidence="14" id="KW-1185">Reference proteome</keyword>
<dbReference type="SMART" id="SM00415">
    <property type="entry name" value="HSF"/>
    <property type="match status" value="1"/>
</dbReference>
<evidence type="ECO:0000259" key="11">
    <source>
        <dbReference type="SMART" id="SM00415"/>
    </source>
</evidence>
<evidence type="ECO:0000256" key="3">
    <source>
        <dbReference type="ARBA" id="ARBA00023015"/>
    </source>
</evidence>
<dbReference type="STRING" id="3880.G7IHY1"/>
<dbReference type="InterPro" id="IPR036388">
    <property type="entry name" value="WH-like_DNA-bd_sf"/>
</dbReference>
<dbReference type="InterPro" id="IPR036390">
    <property type="entry name" value="WH_DNA-bd_sf"/>
</dbReference>
<keyword evidence="6" id="KW-0804">Transcription</keyword>
<dbReference type="SUPFAM" id="SSF46785">
    <property type="entry name" value="Winged helix' DNA-binding domain"/>
    <property type="match status" value="1"/>
</dbReference>
<evidence type="ECO:0000256" key="6">
    <source>
        <dbReference type="ARBA" id="ARBA00023163"/>
    </source>
</evidence>
<protein>
    <submittedName>
        <fullName evidence="12">Heat shock transcription factor A8</fullName>
    </submittedName>
</protein>
<gene>
    <name evidence="12" type="ordered locus">MTR_2g100670</name>
</gene>
<evidence type="ECO:0000256" key="9">
    <source>
        <dbReference type="SAM" id="Coils"/>
    </source>
</evidence>
<evidence type="ECO:0000313" key="12">
    <source>
        <dbReference type="EMBL" id="AES67910.1"/>
    </source>
</evidence>
<comment type="subcellular location">
    <subcellularLocation>
        <location evidence="1">Nucleus</location>
    </subcellularLocation>
</comment>
<dbReference type="AlphaFoldDB" id="G7IHY1"/>
<feature type="coiled-coil region" evidence="9">
    <location>
        <begin position="249"/>
        <end position="297"/>
    </location>
</feature>
<evidence type="ECO:0000313" key="13">
    <source>
        <dbReference type="EnsemblPlants" id="AES67910"/>
    </source>
</evidence>
<evidence type="ECO:0000256" key="1">
    <source>
        <dbReference type="ARBA" id="ARBA00004123"/>
    </source>
</evidence>
<dbReference type="GO" id="GO:0003700">
    <property type="term" value="F:DNA-binding transcription factor activity"/>
    <property type="evidence" value="ECO:0000318"/>
    <property type="project" value="GO_Central"/>
</dbReference>
<dbReference type="eggNOG" id="KOG0627">
    <property type="taxonomic scope" value="Eukaryota"/>
</dbReference>
<dbReference type="PANTHER" id="PTHR10015:SF377">
    <property type="entry name" value="HEAT STRESS TRANSCRIPTION FACTOR A-5"/>
    <property type="match status" value="1"/>
</dbReference>
<dbReference type="Gene3D" id="3.40.50.460">
    <property type="entry name" value="Phosphofructokinase domain"/>
    <property type="match status" value="1"/>
</dbReference>
<keyword evidence="2" id="KW-0597">Phosphoprotein</keyword>
<dbReference type="Proteomes" id="UP000002051">
    <property type="component" value="Chromosome 2"/>
</dbReference>
<reference evidence="13" key="3">
    <citation type="submission" date="2015-04" db="UniProtKB">
        <authorList>
            <consortium name="EnsemblPlants"/>
        </authorList>
    </citation>
    <scope>IDENTIFICATION</scope>
    <source>
        <strain evidence="13">cv. Jemalong A17</strain>
    </source>
</reference>
<dbReference type="PaxDb" id="3880-AES67910"/>
<dbReference type="InterPro" id="IPR000232">
    <property type="entry name" value="HSF_DNA-bd"/>
</dbReference>
<accession>G7IHY1</accession>
<keyword evidence="5" id="KW-0238">DNA-binding</keyword>
<dbReference type="GO" id="GO:0005634">
    <property type="term" value="C:nucleus"/>
    <property type="evidence" value="ECO:0000318"/>
    <property type="project" value="GO_Central"/>
</dbReference>
<keyword evidence="7" id="KW-0539">Nucleus</keyword>
<dbReference type="GO" id="GO:0003872">
    <property type="term" value="F:6-phosphofructokinase activity"/>
    <property type="evidence" value="ECO:0007669"/>
    <property type="project" value="InterPro"/>
</dbReference>
<evidence type="ECO:0000256" key="8">
    <source>
        <dbReference type="ARBA" id="ARBA00061350"/>
    </source>
</evidence>
<keyword evidence="4 12" id="KW-0346">Stress response</keyword>